<gene>
    <name evidence="1" type="ORF">HL667_33600</name>
</gene>
<evidence type="ECO:0000313" key="1">
    <source>
        <dbReference type="EMBL" id="NPU69967.1"/>
    </source>
</evidence>
<dbReference type="RefSeq" id="WP_172115489.1">
    <property type="nucleotide sequence ID" value="NZ_JABFDN010000029.1"/>
</dbReference>
<protein>
    <submittedName>
        <fullName evidence="1">Uncharacterized protein</fullName>
    </submittedName>
</protein>
<comment type="caution">
    <text evidence="1">The sequence shown here is derived from an EMBL/GenBank/DDBJ whole genome shotgun (WGS) entry which is preliminary data.</text>
</comment>
<keyword evidence="2" id="KW-1185">Reference proteome</keyword>
<reference evidence="1" key="1">
    <citation type="submission" date="2020-05" db="EMBL/GenBank/DDBJ databases">
        <title>Nod-independent and nitrogen-fixing Bradyrhizobium aeschynomene sp. nov. isolated from nodules of Aeschynomene indica.</title>
        <authorList>
            <person name="Zhang Z."/>
        </authorList>
    </citation>
    <scope>NUCLEOTIDE SEQUENCE</scope>
    <source>
        <strain evidence="1">83012</strain>
    </source>
</reference>
<name>A0ABX2CRK2_9BRAD</name>
<dbReference type="Proteomes" id="UP000886476">
    <property type="component" value="Unassembled WGS sequence"/>
</dbReference>
<accession>A0ABX2CRK2</accession>
<dbReference type="EMBL" id="JABFDN010000029">
    <property type="protein sequence ID" value="NPU69967.1"/>
    <property type="molecule type" value="Genomic_DNA"/>
</dbReference>
<evidence type="ECO:0000313" key="2">
    <source>
        <dbReference type="Proteomes" id="UP000886476"/>
    </source>
</evidence>
<organism evidence="1 2">
    <name type="scientific">Bradyrhizobium aeschynomenes</name>
    <dbReference type="NCBI Taxonomy" id="2734909"/>
    <lineage>
        <taxon>Bacteria</taxon>
        <taxon>Pseudomonadati</taxon>
        <taxon>Pseudomonadota</taxon>
        <taxon>Alphaproteobacteria</taxon>
        <taxon>Hyphomicrobiales</taxon>
        <taxon>Nitrobacteraceae</taxon>
        <taxon>Bradyrhizobium</taxon>
    </lineage>
</organism>
<sequence length="50" mass="4966">MMAARICLAVAVGSTVLLAGALLLPDVERTPPSCARGSIAALTTGCAVRP</sequence>
<proteinExistence type="predicted"/>